<dbReference type="AlphaFoldDB" id="A0A0S4LQ29"/>
<name>A0A0S4LQ29_9BACT</name>
<evidence type="ECO:0000313" key="1">
    <source>
        <dbReference type="EMBL" id="CUS38132.1"/>
    </source>
</evidence>
<protein>
    <submittedName>
        <fullName evidence="1">Uncharacterized protein</fullName>
    </submittedName>
</protein>
<dbReference type="OrthoDB" id="9865184at2"/>
<reference evidence="1 2" key="1">
    <citation type="submission" date="2015-10" db="EMBL/GenBank/DDBJ databases">
        <authorList>
            <person name="Gilbert D.G."/>
        </authorList>
    </citation>
    <scope>NUCLEOTIDE SEQUENCE [LARGE SCALE GENOMIC DNA]</scope>
    <source>
        <strain evidence="1">COMA1</strain>
    </source>
</reference>
<sequence length="107" mass="11300">MKQLCDRAIVIAFLVLYAAVSVGCSDHESILVIEKPTEVYAITQAASAPDPNVNIEPGKVITTLQAGETANVVAVYHGQAHDGFKVKLANGTEGLIMAGDTFKVTSR</sequence>
<dbReference type="Proteomes" id="UP000199032">
    <property type="component" value="Unassembled WGS sequence"/>
</dbReference>
<dbReference type="PROSITE" id="PS51257">
    <property type="entry name" value="PROKAR_LIPOPROTEIN"/>
    <property type="match status" value="1"/>
</dbReference>
<gene>
    <name evidence="1" type="ORF">COMA1_40427</name>
</gene>
<keyword evidence="2" id="KW-1185">Reference proteome</keyword>
<dbReference type="RefSeq" id="WP_090750602.1">
    <property type="nucleotide sequence ID" value="NZ_CZQA01000010.1"/>
</dbReference>
<evidence type="ECO:0000313" key="2">
    <source>
        <dbReference type="Proteomes" id="UP000199032"/>
    </source>
</evidence>
<dbReference type="EMBL" id="CZQA01000010">
    <property type="protein sequence ID" value="CUS38132.1"/>
    <property type="molecule type" value="Genomic_DNA"/>
</dbReference>
<accession>A0A0S4LQ29</accession>
<organism evidence="1 2">
    <name type="scientific">Candidatus Nitrospira nitrosa</name>
    <dbReference type="NCBI Taxonomy" id="1742972"/>
    <lineage>
        <taxon>Bacteria</taxon>
        <taxon>Pseudomonadati</taxon>
        <taxon>Nitrospirota</taxon>
        <taxon>Nitrospiria</taxon>
        <taxon>Nitrospirales</taxon>
        <taxon>Nitrospiraceae</taxon>
        <taxon>Nitrospira</taxon>
    </lineage>
</organism>
<proteinExistence type="predicted"/>